<dbReference type="Gene3D" id="3.40.720.10">
    <property type="entry name" value="Alkaline Phosphatase, subunit A"/>
    <property type="match status" value="2"/>
</dbReference>
<dbReference type="Pfam" id="PF04185">
    <property type="entry name" value="Phosphoesterase"/>
    <property type="match status" value="2"/>
</dbReference>
<evidence type="ECO:0000313" key="6">
    <source>
        <dbReference type="Proteomes" id="UP000007809"/>
    </source>
</evidence>
<evidence type="ECO:0000313" key="5">
    <source>
        <dbReference type="EMBL" id="AEA26469.1"/>
    </source>
</evidence>
<keyword evidence="4" id="KW-0732">Signal</keyword>
<dbReference type="GO" id="GO:0042578">
    <property type="term" value="F:phosphoric ester hydrolase activity"/>
    <property type="evidence" value="ECO:0007669"/>
    <property type="project" value="UniProtKB-ARBA"/>
</dbReference>
<protein>
    <submittedName>
        <fullName evidence="5">Phosphoesterase</fullName>
    </submittedName>
</protein>
<evidence type="ECO:0000256" key="3">
    <source>
        <dbReference type="SAM" id="MobiDB-lite"/>
    </source>
</evidence>
<dbReference type="InterPro" id="IPR007312">
    <property type="entry name" value="Phosphoesterase"/>
</dbReference>
<accession>F4CW55</accession>
<sequence>MSKHLARAALAVGATAALAVATLATGTASAAPRPAAATPIQHVVVIYQENVSFDHYFGTYPNATNTSGRPFTAAAGTPTVNGLTPALLTTNPNGTNPRRYDPTAVGDVLTCDQDHNYTDEQKAFDGGRMDRFPQTVGTGKGTSPTGTPCVAGDVMNYYDGNTVTAMWNYAQHYAMSDDSYGTTFGPSSPGALNVVAGSTGGVDMAHTSMNPSVATASAPNADLTPDGSGGYSLTSDAQPYWDDCSTRDAIAMTGRNIGDELDDAGLSWGWFEGGFRPTTTFADAAKAVGKQGQPTATFVPDEFAGAGLNTTVPHSSDQGICNAVHPVGPALTAPLATGTGQYGYKDDYIPHHEPFQYYASTANPHHLTLPTGADGTVPLSALKTIGTDTQHSVGGTPQFDTPNHQYDTSDFDQLVAAIGRGDLPASSLPAVSFLKAPGYQDGHAAYSDPIDEQRFVVDEINALQKTPAWSSTAVVIAYDDSDGWYDHADSGVHNPSTSIADALTGPGRCGNGTPVAGQQGRCGYGPRLPLLVISPWARSNVVDHTLTDQSSIIRFAEDNWDLPRIPGSTDAVAGSLSGLFDFTPAHGKGRGGGEAPNNGAFLLDPATGQPLGH</sequence>
<proteinExistence type="predicted"/>
<keyword evidence="6" id="KW-1185">Reference proteome</keyword>
<reference evidence="5 6" key="1">
    <citation type="journal article" date="2011" name="J. Bacteriol.">
        <title>Genome sequence of the 1,4-dioxane-degrading Pseudonocardia dioxanivorans strain CB1190.</title>
        <authorList>
            <person name="Sales C.M."/>
            <person name="Mahendra S."/>
            <person name="Grostern A."/>
            <person name="Parales R.E."/>
            <person name="Goodwin L.A."/>
            <person name="Woyke T."/>
            <person name="Nolan M."/>
            <person name="Lapidus A."/>
            <person name="Chertkov O."/>
            <person name="Ovchinnikova G."/>
            <person name="Sczyrba A."/>
            <person name="Alvarez-Cohen L."/>
        </authorList>
    </citation>
    <scope>NUCLEOTIDE SEQUENCE [LARGE SCALE GENOMIC DNA]</scope>
    <source>
        <strain evidence="6">ATCC 55486 / DSM 44775 / JCM 13855 / CB1190</strain>
    </source>
</reference>
<keyword evidence="2" id="KW-0843">Virulence</keyword>
<dbReference type="AlphaFoldDB" id="F4CW55"/>
<dbReference type="OrthoDB" id="4181857at2"/>
<keyword evidence="1" id="KW-0378">Hydrolase</keyword>
<dbReference type="PANTHER" id="PTHR31956">
    <property type="entry name" value="NON-SPECIFIC PHOSPHOLIPASE C4-RELATED"/>
    <property type="match status" value="1"/>
</dbReference>
<feature type="chain" id="PRO_5003306770" evidence="4">
    <location>
        <begin position="31"/>
        <end position="613"/>
    </location>
</feature>
<dbReference type="EMBL" id="CP002593">
    <property type="protein sequence ID" value="AEA26469.1"/>
    <property type="molecule type" value="Genomic_DNA"/>
</dbReference>
<dbReference type="HOGENOM" id="CLU_023677_1_0_11"/>
<feature type="compositionally biased region" description="Low complexity" evidence="3">
    <location>
        <begin position="135"/>
        <end position="144"/>
    </location>
</feature>
<dbReference type="Proteomes" id="UP000007809">
    <property type="component" value="Chromosome"/>
</dbReference>
<name>F4CW55_PSEUX</name>
<organism evidence="5 6">
    <name type="scientific">Pseudonocardia dioxanivorans (strain ATCC 55486 / DSM 44775 / JCM 13855 / CB1190)</name>
    <dbReference type="NCBI Taxonomy" id="675635"/>
    <lineage>
        <taxon>Bacteria</taxon>
        <taxon>Bacillati</taxon>
        <taxon>Actinomycetota</taxon>
        <taxon>Actinomycetes</taxon>
        <taxon>Pseudonocardiales</taxon>
        <taxon>Pseudonocardiaceae</taxon>
        <taxon>Pseudonocardia</taxon>
    </lineage>
</organism>
<feature type="compositionally biased region" description="Basic and acidic residues" evidence="3">
    <location>
        <begin position="120"/>
        <end position="131"/>
    </location>
</feature>
<dbReference type="KEGG" id="pdx:Psed_4307"/>
<dbReference type="RefSeq" id="WP_013676383.1">
    <property type="nucleotide sequence ID" value="NC_015312.1"/>
</dbReference>
<evidence type="ECO:0000256" key="2">
    <source>
        <dbReference type="ARBA" id="ARBA00023026"/>
    </source>
</evidence>
<feature type="signal peptide" evidence="4">
    <location>
        <begin position="1"/>
        <end position="30"/>
    </location>
</feature>
<evidence type="ECO:0000256" key="4">
    <source>
        <dbReference type="SAM" id="SignalP"/>
    </source>
</evidence>
<dbReference type="STRING" id="675635.Psed_4307"/>
<dbReference type="PANTHER" id="PTHR31956:SF1">
    <property type="entry name" value="NON-SPECIFIC PHOSPHOLIPASE C1"/>
    <property type="match status" value="1"/>
</dbReference>
<dbReference type="CDD" id="cd16013">
    <property type="entry name" value="AcpA"/>
    <property type="match status" value="1"/>
</dbReference>
<feature type="region of interest" description="Disordered" evidence="3">
    <location>
        <begin position="587"/>
        <end position="613"/>
    </location>
</feature>
<feature type="region of interest" description="Disordered" evidence="3">
    <location>
        <begin position="120"/>
        <end position="144"/>
    </location>
</feature>
<gene>
    <name evidence="5" type="ordered locus">Psed_4307</name>
</gene>
<dbReference type="eggNOG" id="COG3511">
    <property type="taxonomic scope" value="Bacteria"/>
</dbReference>
<dbReference type="InterPro" id="IPR017850">
    <property type="entry name" value="Alkaline_phosphatase_core_sf"/>
</dbReference>
<evidence type="ECO:0000256" key="1">
    <source>
        <dbReference type="ARBA" id="ARBA00022801"/>
    </source>
</evidence>